<proteinExistence type="predicted"/>
<gene>
    <name evidence="1" type="ordered locus">SARI_04499</name>
</gene>
<dbReference type="KEGG" id="ses:SARI_04499"/>
<dbReference type="HOGENOM" id="CLU_2957979_0_0_6"/>
<accession>A9MQM9</accession>
<protein>
    <submittedName>
        <fullName evidence="1">Uncharacterized protein</fullName>
    </submittedName>
</protein>
<evidence type="ECO:0000313" key="2">
    <source>
        <dbReference type="Proteomes" id="UP000002084"/>
    </source>
</evidence>
<reference evidence="1 2" key="1">
    <citation type="submission" date="2007-11" db="EMBL/GenBank/DDBJ databases">
        <authorList>
            <consortium name="The Salmonella enterica serovar Arizonae Genome Sequencing Project"/>
            <person name="McClelland M."/>
            <person name="Sanderson E.K."/>
            <person name="Porwollik S."/>
            <person name="Spieth J."/>
            <person name="Clifton W.S."/>
            <person name="Fulton R."/>
            <person name="Chunyan W."/>
            <person name="Wollam A."/>
            <person name="Shah N."/>
            <person name="Pepin K."/>
            <person name="Bhonagiri V."/>
            <person name="Nash W."/>
            <person name="Johnson M."/>
            <person name="Thiruvilangam P."/>
            <person name="Wilson R."/>
        </authorList>
    </citation>
    <scope>NUCLEOTIDE SEQUENCE [LARGE SCALE GENOMIC DNA]</scope>
    <source>
        <strain evidence="2">ATCC BAA-731 / CDC346-86 / RSK2980</strain>
    </source>
</reference>
<dbReference type="EMBL" id="CP000880">
    <property type="protein sequence ID" value="ABX24273.1"/>
    <property type="molecule type" value="Genomic_DNA"/>
</dbReference>
<keyword evidence="2" id="KW-1185">Reference proteome</keyword>
<dbReference type="AlphaFoldDB" id="A9MQM9"/>
<name>A9MQM9_SALAR</name>
<evidence type="ECO:0000313" key="1">
    <source>
        <dbReference type="EMBL" id="ABX24273.1"/>
    </source>
</evidence>
<organism evidence="1 2">
    <name type="scientific">Salmonella arizonae (strain ATCC BAA-731 / CDC346-86 / RSK2980)</name>
    <dbReference type="NCBI Taxonomy" id="41514"/>
    <lineage>
        <taxon>Bacteria</taxon>
        <taxon>Pseudomonadati</taxon>
        <taxon>Pseudomonadota</taxon>
        <taxon>Gammaproteobacteria</taxon>
        <taxon>Enterobacterales</taxon>
        <taxon>Enterobacteriaceae</taxon>
        <taxon>Salmonella</taxon>
    </lineage>
</organism>
<dbReference type="Proteomes" id="UP000002084">
    <property type="component" value="Chromosome"/>
</dbReference>
<sequence length="59" mass="7149">MLFTSLRTLKNDLNQKKQTILVNYRFDRNKKGFYTTLDSRLFLWKILINERANRQLLTG</sequence>